<dbReference type="InterPro" id="IPR016187">
    <property type="entry name" value="CTDL_fold"/>
</dbReference>
<dbReference type="InterPro" id="IPR016186">
    <property type="entry name" value="C-type_lectin-like/link_sf"/>
</dbReference>
<organism evidence="4 5">
    <name type="scientific">Panagrolaimus superbus</name>
    <dbReference type="NCBI Taxonomy" id="310955"/>
    <lineage>
        <taxon>Eukaryota</taxon>
        <taxon>Metazoa</taxon>
        <taxon>Ecdysozoa</taxon>
        <taxon>Nematoda</taxon>
        <taxon>Chromadorea</taxon>
        <taxon>Rhabditida</taxon>
        <taxon>Tylenchina</taxon>
        <taxon>Panagrolaimomorpha</taxon>
        <taxon>Panagrolaimoidea</taxon>
        <taxon>Panagrolaimidae</taxon>
        <taxon>Panagrolaimus</taxon>
    </lineage>
</organism>
<feature type="region of interest" description="Disordered" evidence="1">
    <location>
        <begin position="207"/>
        <end position="226"/>
    </location>
</feature>
<reference evidence="5" key="1">
    <citation type="submission" date="2022-11" db="UniProtKB">
        <authorList>
            <consortium name="WormBaseParasite"/>
        </authorList>
    </citation>
    <scope>IDENTIFICATION</scope>
</reference>
<feature type="domain" description="C-type lectin" evidence="3">
    <location>
        <begin position="50"/>
        <end position="174"/>
    </location>
</feature>
<evidence type="ECO:0000256" key="1">
    <source>
        <dbReference type="SAM" id="MobiDB-lite"/>
    </source>
</evidence>
<feature type="chain" id="PRO_5037322401" evidence="2">
    <location>
        <begin position="27"/>
        <end position="226"/>
    </location>
</feature>
<sequence length="226" mass="25751">MMHLVKEFELLAICCIFFVKFSTVSANPTLEGFECTGEKKWKIAKFDKIYCYTRVRAPAAKNEAVISNNYCGQIDRASHPASIHSLAENNFLENTFINGFIGLFQPGYGGYNPGLYRWEDGTPLNFVHWDRGFHLKPQPNNDSPIERLTRLRKNRKFHGWHDWIAKDIDYVICKKPATKIPVATPKATENPSTLAETIATTQISEAPKTQPLKPEELVDPPRIITR</sequence>
<keyword evidence="2" id="KW-0732">Signal</keyword>
<dbReference type="AlphaFoldDB" id="A0A914Y2Y4"/>
<evidence type="ECO:0000256" key="2">
    <source>
        <dbReference type="SAM" id="SignalP"/>
    </source>
</evidence>
<dbReference type="SUPFAM" id="SSF56436">
    <property type="entry name" value="C-type lectin-like"/>
    <property type="match status" value="1"/>
</dbReference>
<feature type="signal peptide" evidence="2">
    <location>
        <begin position="1"/>
        <end position="26"/>
    </location>
</feature>
<proteinExistence type="predicted"/>
<evidence type="ECO:0000259" key="3">
    <source>
        <dbReference type="PROSITE" id="PS50041"/>
    </source>
</evidence>
<accession>A0A914Y2Y4</accession>
<keyword evidence="4" id="KW-1185">Reference proteome</keyword>
<protein>
    <submittedName>
        <fullName evidence="5">C-type lectin domain-containing protein</fullName>
    </submittedName>
</protein>
<dbReference type="InterPro" id="IPR001304">
    <property type="entry name" value="C-type_lectin-like"/>
</dbReference>
<dbReference type="PROSITE" id="PS50041">
    <property type="entry name" value="C_TYPE_LECTIN_2"/>
    <property type="match status" value="1"/>
</dbReference>
<dbReference type="WBParaSite" id="PSU_v2.g1314.t1">
    <property type="protein sequence ID" value="PSU_v2.g1314.t1"/>
    <property type="gene ID" value="PSU_v2.g1314"/>
</dbReference>
<evidence type="ECO:0000313" key="5">
    <source>
        <dbReference type="WBParaSite" id="PSU_v2.g1314.t1"/>
    </source>
</evidence>
<evidence type="ECO:0000313" key="4">
    <source>
        <dbReference type="Proteomes" id="UP000887577"/>
    </source>
</evidence>
<dbReference type="Gene3D" id="3.10.100.10">
    <property type="entry name" value="Mannose-Binding Protein A, subunit A"/>
    <property type="match status" value="1"/>
</dbReference>
<name>A0A914Y2Y4_9BILA</name>
<dbReference type="Proteomes" id="UP000887577">
    <property type="component" value="Unplaced"/>
</dbReference>